<evidence type="ECO:0000259" key="2">
    <source>
        <dbReference type="PROSITE" id="PS50883"/>
    </source>
</evidence>
<dbReference type="OrthoDB" id="9805474at2"/>
<dbReference type="SMART" id="SM00052">
    <property type="entry name" value="EAL"/>
    <property type="match status" value="1"/>
</dbReference>
<evidence type="ECO:0000313" key="6">
    <source>
        <dbReference type="Proteomes" id="UP000270112"/>
    </source>
</evidence>
<accession>A0A3N0ITH2</accession>
<dbReference type="InterPro" id="IPR050706">
    <property type="entry name" value="Cyclic-di-GMP_PDE-like"/>
</dbReference>
<dbReference type="EMBL" id="QICC01000099">
    <property type="protein sequence ID" value="RNM40187.1"/>
    <property type="molecule type" value="Genomic_DNA"/>
</dbReference>
<dbReference type="Pfam" id="PF00563">
    <property type="entry name" value="EAL"/>
    <property type="match status" value="1"/>
</dbReference>
<dbReference type="PANTHER" id="PTHR33121">
    <property type="entry name" value="CYCLIC DI-GMP PHOSPHODIESTERASE PDEF"/>
    <property type="match status" value="1"/>
</dbReference>
<dbReference type="PANTHER" id="PTHR33121:SF70">
    <property type="entry name" value="SIGNALING PROTEIN YKOW"/>
    <property type="match status" value="1"/>
</dbReference>
<evidence type="ECO:0000313" key="3">
    <source>
        <dbReference type="EMBL" id="RDB66619.1"/>
    </source>
</evidence>
<dbReference type="AlphaFoldDB" id="A0A3N0ITH2"/>
<feature type="compositionally biased region" description="Basic and acidic residues" evidence="1">
    <location>
        <begin position="1"/>
        <end position="10"/>
    </location>
</feature>
<reference evidence="4" key="3">
    <citation type="journal article" date="2019" name="Microbiol. Resour. Announc.">
        <title>Draft Genome Sequences of Type Strains of Gordonibacter faecihominis, Paraeggerthella hongkongensis, Parvibacter caecicola,Slackia equolifaciens, Slackia faecicanis, and Slackia isoflavoniconvertens.</title>
        <authorList>
            <person name="Danylec N."/>
            <person name="Stoll D.A."/>
            <person name="Dotsch A."/>
            <person name="Huch M."/>
        </authorList>
    </citation>
    <scope>NUCLEOTIDE SEQUENCE</scope>
    <source>
        <strain evidence="4">DSM 16107</strain>
    </source>
</reference>
<dbReference type="Gene3D" id="3.20.20.450">
    <property type="entry name" value="EAL domain"/>
    <property type="match status" value="1"/>
</dbReference>
<dbReference type="InterPro" id="IPR001633">
    <property type="entry name" value="EAL_dom"/>
</dbReference>
<gene>
    <name evidence="3" type="ORF">C1876_14555</name>
    <name evidence="4" type="ORF">DMP09_15405</name>
</gene>
<reference evidence="6" key="2">
    <citation type="submission" date="2018-05" db="EMBL/GenBank/DDBJ databases">
        <title>Genome Sequencing of selected type strains of the family Eggerthellaceae.</title>
        <authorList>
            <person name="Danylec N."/>
            <person name="Stoll D.A."/>
            <person name="Doetsch A."/>
            <person name="Huch M."/>
        </authorList>
    </citation>
    <scope>NUCLEOTIDE SEQUENCE [LARGE SCALE GENOMIC DNA]</scope>
    <source>
        <strain evidence="6">DSM 16107</strain>
    </source>
</reference>
<evidence type="ECO:0000313" key="5">
    <source>
        <dbReference type="Proteomes" id="UP000253817"/>
    </source>
</evidence>
<name>A0A3N0ITH2_9ACTN</name>
<reference evidence="3 5" key="1">
    <citation type="journal article" date="2018" name="Elife">
        <title>Discovery and characterization of a prevalent human gut bacterial enzyme sufficient for the inactivation of a family of plant toxins.</title>
        <authorList>
            <person name="Koppel N."/>
            <person name="Bisanz J.E."/>
            <person name="Pandelia M.E."/>
            <person name="Turnbaugh P.J."/>
            <person name="Balskus E.P."/>
        </authorList>
    </citation>
    <scope>NUCLEOTIDE SEQUENCE [LARGE SCALE GENOMIC DNA]</scope>
    <source>
        <strain evidence="3 5">DSM 16107</strain>
    </source>
</reference>
<dbReference type="EMBL" id="PPTT01000031">
    <property type="protein sequence ID" value="RDB66619.1"/>
    <property type="molecule type" value="Genomic_DNA"/>
</dbReference>
<dbReference type="Proteomes" id="UP000270112">
    <property type="component" value="Unassembled WGS sequence"/>
</dbReference>
<feature type="region of interest" description="Disordered" evidence="1">
    <location>
        <begin position="1"/>
        <end position="73"/>
    </location>
</feature>
<feature type="compositionally biased region" description="Basic residues" evidence="1">
    <location>
        <begin position="15"/>
        <end position="31"/>
    </location>
</feature>
<proteinExistence type="predicted"/>
<protein>
    <recommendedName>
        <fullName evidence="2">EAL domain-containing protein</fullName>
    </recommendedName>
</protein>
<dbReference type="Proteomes" id="UP000253817">
    <property type="component" value="Unassembled WGS sequence"/>
</dbReference>
<dbReference type="InterPro" id="IPR035919">
    <property type="entry name" value="EAL_sf"/>
</dbReference>
<dbReference type="GO" id="GO:0071111">
    <property type="term" value="F:cyclic-guanylate-specific phosphodiesterase activity"/>
    <property type="evidence" value="ECO:0007669"/>
    <property type="project" value="InterPro"/>
</dbReference>
<organism evidence="4 6">
    <name type="scientific">Eggerthella sinensis</name>
    <dbReference type="NCBI Taxonomy" id="242230"/>
    <lineage>
        <taxon>Bacteria</taxon>
        <taxon>Bacillati</taxon>
        <taxon>Actinomycetota</taxon>
        <taxon>Coriobacteriia</taxon>
        <taxon>Eggerthellales</taxon>
        <taxon>Eggerthellaceae</taxon>
        <taxon>Eggerthella</taxon>
    </lineage>
</organism>
<evidence type="ECO:0000256" key="1">
    <source>
        <dbReference type="SAM" id="MobiDB-lite"/>
    </source>
</evidence>
<keyword evidence="5" id="KW-1185">Reference proteome</keyword>
<dbReference type="RefSeq" id="WP_114547450.1">
    <property type="nucleotide sequence ID" value="NZ_PPTT01000031.1"/>
</dbReference>
<dbReference type="CDD" id="cd01948">
    <property type="entry name" value="EAL"/>
    <property type="match status" value="1"/>
</dbReference>
<feature type="domain" description="EAL" evidence="2">
    <location>
        <begin position="75"/>
        <end position="329"/>
    </location>
</feature>
<sequence>MGDDRRRTVDARAQSRTRRRKAAGASRRRAAGHTALSAALKRERRMRRRLERAAAEQGVRGASCDADEVGRPQREEEFDDELDAALERGDFVLYLQPKVRPSDGSLAGAEALVRWAHPERGMISPAAFIPALERSGGILDLDLHMFEQACALEARWMREKGAALPLSVNLSRLHVQDDAFIERFARIAHRYGGAPGIIEMELTESVFLDDEGIERVARAVREMHRHGFRCSLDDFGAGFSSLGLLARFDVDAVKLDRTFFLDETQRTRDVVESIVQLAHKLGVSAVAEGVETPEQVAFLRAIGCDAVQGFVHAAPLPVDEFEAWARERYAEIPVCAR</sequence>
<dbReference type="SUPFAM" id="SSF141868">
    <property type="entry name" value="EAL domain-like"/>
    <property type="match status" value="1"/>
</dbReference>
<comment type="caution">
    <text evidence="4">The sequence shown here is derived from an EMBL/GenBank/DDBJ whole genome shotgun (WGS) entry which is preliminary data.</text>
</comment>
<evidence type="ECO:0000313" key="4">
    <source>
        <dbReference type="EMBL" id="RNM40187.1"/>
    </source>
</evidence>
<dbReference type="PROSITE" id="PS50883">
    <property type="entry name" value="EAL"/>
    <property type="match status" value="1"/>
</dbReference>